<proteinExistence type="predicted"/>
<dbReference type="EMBL" id="LFJJ01000207">
    <property type="protein sequence ID" value="KND57944.1"/>
    <property type="molecule type" value="Genomic_DNA"/>
</dbReference>
<dbReference type="AlphaFoldDB" id="A0A0L0M7I2"/>
<gene>
    <name evidence="1" type="ORF">BVER_05113c</name>
</gene>
<keyword evidence="2" id="KW-1185">Reference proteome</keyword>
<evidence type="ECO:0000313" key="1">
    <source>
        <dbReference type="EMBL" id="KND57944.1"/>
    </source>
</evidence>
<dbReference type="Proteomes" id="UP000036959">
    <property type="component" value="Unassembled WGS sequence"/>
</dbReference>
<name>A0A0L0M7I2_9BURK</name>
<comment type="caution">
    <text evidence="1">The sequence shown here is derived from an EMBL/GenBank/DDBJ whole genome shotgun (WGS) entry which is preliminary data.</text>
</comment>
<reference evidence="2" key="1">
    <citation type="submission" date="2015-06" db="EMBL/GenBank/DDBJ databases">
        <title>Comparative genomics of Burkholderia leaf nodule symbionts.</title>
        <authorList>
            <person name="Carlier A."/>
            <person name="Eberl L."/>
            <person name="Pinto-Carbo M."/>
        </authorList>
    </citation>
    <scope>NUCLEOTIDE SEQUENCE [LARGE SCALE GENOMIC DNA]</scope>
    <source>
        <strain evidence="2">UZHbot4</strain>
    </source>
</reference>
<protein>
    <submittedName>
        <fullName evidence="1">Uncharacterized protein</fullName>
    </submittedName>
</protein>
<sequence>MEILIVLLADGYTDDVRLLTRSIQTNADEVLHFEAEFDPINAEGLINWVGTPSQEASMERVESSLEEMCTFLEGMDAFESYVAVTNHGREVTIEIGWHDMRGGPVVWDRWTDEVDDPVIAFADIGFLFDNRQYRCRPKATEKPEPPLYRYHPERFKAYREYAESIGKFYRTRWNRYRVY</sequence>
<dbReference type="RefSeq" id="WP_157056215.1">
    <property type="nucleotide sequence ID" value="NZ_LFJJ01000207.1"/>
</dbReference>
<accession>A0A0L0M7I2</accession>
<evidence type="ECO:0000313" key="2">
    <source>
        <dbReference type="Proteomes" id="UP000036959"/>
    </source>
</evidence>
<organism evidence="1 2">
    <name type="scientific">Candidatus Burkholderia verschuerenii</name>
    <dbReference type="NCBI Taxonomy" id="242163"/>
    <lineage>
        <taxon>Bacteria</taxon>
        <taxon>Pseudomonadati</taxon>
        <taxon>Pseudomonadota</taxon>
        <taxon>Betaproteobacteria</taxon>
        <taxon>Burkholderiales</taxon>
        <taxon>Burkholderiaceae</taxon>
        <taxon>Burkholderia</taxon>
    </lineage>
</organism>
<dbReference type="PATRIC" id="fig|242163.4.peg.2904"/>